<sequence length="159" mass="17809">MKVSTISNPILGYKLDPGEPGLSHSAPASRSVLRVLNQELSNYYAFKRKAEKEGGFIISGGIYLDLRKRGSFLAAVAGKTKVWMYIPGKKENSKGQPVDTRHISDKIREIEMKMKVETDPVKKEELKRQILLLEIAKNALMFGMAIPKYLLGILFDNIA</sequence>
<dbReference type="STRING" id="391009.Tmel_0912"/>
<dbReference type="Proteomes" id="UP000001110">
    <property type="component" value="Chromosome"/>
</dbReference>
<evidence type="ECO:0000313" key="2">
    <source>
        <dbReference type="Proteomes" id="UP000001110"/>
    </source>
</evidence>
<gene>
    <name evidence="1" type="ordered locus">Tmel_0912</name>
</gene>
<dbReference type="AlphaFoldDB" id="A6LLH2"/>
<dbReference type="RefSeq" id="WP_012057134.1">
    <property type="nucleotide sequence ID" value="NC_009616.1"/>
</dbReference>
<accession>A6LLH2</accession>
<evidence type="ECO:0000313" key="1">
    <source>
        <dbReference type="EMBL" id="ABR30773.1"/>
    </source>
</evidence>
<name>A6LLH2_THEM4</name>
<organism evidence="1 2">
    <name type="scientific">Thermosipho melanesiensis (strain DSM 12029 / CIP 104789 / BI429)</name>
    <dbReference type="NCBI Taxonomy" id="391009"/>
    <lineage>
        <taxon>Bacteria</taxon>
        <taxon>Thermotogati</taxon>
        <taxon>Thermotogota</taxon>
        <taxon>Thermotogae</taxon>
        <taxon>Thermotogales</taxon>
        <taxon>Fervidobacteriaceae</taxon>
        <taxon>Thermosipho</taxon>
    </lineage>
</organism>
<reference evidence="1 2" key="2">
    <citation type="journal article" date="2009" name="Proc. Natl. Acad. Sci. U.S.A.">
        <title>On the chimeric nature, thermophilic origin, and phylogenetic placement of the Thermotogales.</title>
        <authorList>
            <person name="Zhaxybayeva O."/>
            <person name="Swithers K.S."/>
            <person name="Lapierre P."/>
            <person name="Fournier G.P."/>
            <person name="Bickhart D.M."/>
            <person name="DeBoy R.T."/>
            <person name="Nelson K.E."/>
            <person name="Nesbo C.L."/>
            <person name="Doolittle W.F."/>
            <person name="Gogarten J.P."/>
            <person name="Noll K.M."/>
        </authorList>
    </citation>
    <scope>NUCLEOTIDE SEQUENCE [LARGE SCALE GENOMIC DNA]</scope>
    <source>
        <strain evidence="2">DSM 12029 / CIP 104789 / BI429</strain>
    </source>
</reference>
<proteinExistence type="predicted"/>
<dbReference type="EMBL" id="CP000716">
    <property type="protein sequence ID" value="ABR30773.1"/>
    <property type="molecule type" value="Genomic_DNA"/>
</dbReference>
<dbReference type="eggNOG" id="ENOG5031THU">
    <property type="taxonomic scope" value="Bacteria"/>
</dbReference>
<dbReference type="KEGG" id="tme:Tmel_0912"/>
<dbReference type="HOGENOM" id="CLU_128129_0_0_0"/>
<reference evidence="1 2" key="1">
    <citation type="submission" date="2007-05" db="EMBL/GenBank/DDBJ databases">
        <title>Complete sequence of Thermosipho melanesiensis BI429.</title>
        <authorList>
            <consortium name="US DOE Joint Genome Institute"/>
            <person name="Copeland A."/>
            <person name="Lucas S."/>
            <person name="Lapidus A."/>
            <person name="Barry K."/>
            <person name="Glavina del Rio T."/>
            <person name="Dalin E."/>
            <person name="Tice H."/>
            <person name="Pitluck S."/>
            <person name="Chertkov O."/>
            <person name="Brettin T."/>
            <person name="Bruce D."/>
            <person name="Detter J.C."/>
            <person name="Han C."/>
            <person name="Schmutz J."/>
            <person name="Larimer F."/>
            <person name="Land M."/>
            <person name="Hauser L."/>
            <person name="Kyrpides N."/>
            <person name="Mikhailova N."/>
            <person name="Nelson K."/>
            <person name="Gogarten J.P."/>
            <person name="Noll K."/>
            <person name="Richardson P."/>
        </authorList>
    </citation>
    <scope>NUCLEOTIDE SEQUENCE [LARGE SCALE GENOMIC DNA]</scope>
    <source>
        <strain evidence="2">DSM 12029 / CIP 104789 / BI429</strain>
    </source>
</reference>
<protein>
    <submittedName>
        <fullName evidence="1">Uncharacterized protein</fullName>
    </submittedName>
</protein>